<dbReference type="EMBL" id="ASHM01096167">
    <property type="protein sequence ID" value="PNX65605.1"/>
    <property type="molecule type" value="Genomic_DNA"/>
</dbReference>
<name>A0A2K3KH49_TRIPR</name>
<evidence type="ECO:0000313" key="3">
    <source>
        <dbReference type="EMBL" id="PNX65605.1"/>
    </source>
</evidence>
<keyword evidence="1" id="KW-0472">Membrane</keyword>
<proteinExistence type="predicted"/>
<reference evidence="3 5" key="1">
    <citation type="journal article" date="2014" name="Am. J. Bot.">
        <title>Genome assembly and annotation for red clover (Trifolium pratense; Fabaceae).</title>
        <authorList>
            <person name="Istvanek J."/>
            <person name="Jaros M."/>
            <person name="Krenek A."/>
            <person name="Repkova J."/>
        </authorList>
    </citation>
    <scope>NUCLEOTIDE SEQUENCE [LARGE SCALE GENOMIC DNA]</scope>
    <source>
        <strain evidence="5">cv. Tatra</strain>
        <tissue evidence="3">Young leaves</tissue>
    </source>
</reference>
<evidence type="ECO:0000313" key="4">
    <source>
        <dbReference type="EMBL" id="PNX86453.1"/>
    </source>
</evidence>
<dbReference type="Proteomes" id="UP000236291">
    <property type="component" value="Unassembled WGS sequence"/>
</dbReference>
<feature type="transmembrane region" description="Helical" evidence="1">
    <location>
        <begin position="58"/>
        <end position="78"/>
    </location>
</feature>
<gene>
    <name evidence="4" type="ORF">L195_g042531</name>
    <name evidence="2" type="ORF">L195_g052487</name>
    <name evidence="3" type="ORF">L195_g054622</name>
</gene>
<accession>A0A2K3KH49</accession>
<sequence length="125" mass="13909">MMVSRLSRAATSRKQPFRAHKIMLIMPNMEQVWICSYILISDMSIVIAIQQKYNAMNNMYFVVAISVGDGGNAIRMMTNRYVATTLKRMLTNLPAVLGCSVVTLVTLFSSAMAHGDMSDALLKIN</sequence>
<dbReference type="EMBL" id="ASHM01085394">
    <property type="protein sequence ID" value="PNX61506.1"/>
    <property type="molecule type" value="Genomic_DNA"/>
</dbReference>
<feature type="transmembrane region" description="Helical" evidence="1">
    <location>
        <begin position="90"/>
        <end position="113"/>
    </location>
</feature>
<reference evidence="3 5" key="2">
    <citation type="journal article" date="2017" name="Front. Plant Sci.">
        <title>Gene Classification and Mining of Molecular Markers Useful in Red Clover (Trifolium pratense) Breeding.</title>
        <authorList>
            <person name="Istvanek J."/>
            <person name="Dluhosova J."/>
            <person name="Dluhos P."/>
            <person name="Patkova L."/>
            <person name="Nedelnik J."/>
            <person name="Repkova J."/>
        </authorList>
    </citation>
    <scope>NUCLEOTIDE SEQUENCE [LARGE SCALE GENOMIC DNA]</scope>
    <source>
        <strain evidence="5">cv. Tatra</strain>
        <tissue evidence="3">Young leaves</tissue>
    </source>
</reference>
<organism evidence="3 5">
    <name type="scientific">Trifolium pratense</name>
    <name type="common">Red clover</name>
    <dbReference type="NCBI Taxonomy" id="57577"/>
    <lineage>
        <taxon>Eukaryota</taxon>
        <taxon>Viridiplantae</taxon>
        <taxon>Streptophyta</taxon>
        <taxon>Embryophyta</taxon>
        <taxon>Tracheophyta</taxon>
        <taxon>Spermatophyta</taxon>
        <taxon>Magnoliopsida</taxon>
        <taxon>eudicotyledons</taxon>
        <taxon>Gunneridae</taxon>
        <taxon>Pentapetalae</taxon>
        <taxon>rosids</taxon>
        <taxon>fabids</taxon>
        <taxon>Fabales</taxon>
        <taxon>Fabaceae</taxon>
        <taxon>Papilionoideae</taxon>
        <taxon>50 kb inversion clade</taxon>
        <taxon>NPAAA clade</taxon>
        <taxon>Hologalegina</taxon>
        <taxon>IRL clade</taxon>
        <taxon>Trifolieae</taxon>
        <taxon>Trifolium</taxon>
    </lineage>
</organism>
<keyword evidence="1" id="KW-1133">Transmembrane helix</keyword>
<evidence type="ECO:0000256" key="1">
    <source>
        <dbReference type="SAM" id="Phobius"/>
    </source>
</evidence>
<dbReference type="AlphaFoldDB" id="A0A2K3KH49"/>
<protein>
    <submittedName>
        <fullName evidence="3">Uncharacterized protein</fullName>
    </submittedName>
</protein>
<dbReference type="EMBL" id="ASHM01051234">
    <property type="protein sequence ID" value="PNX86453.1"/>
    <property type="molecule type" value="Genomic_DNA"/>
</dbReference>
<evidence type="ECO:0000313" key="5">
    <source>
        <dbReference type="Proteomes" id="UP000236291"/>
    </source>
</evidence>
<comment type="caution">
    <text evidence="3">The sequence shown here is derived from an EMBL/GenBank/DDBJ whole genome shotgun (WGS) entry which is preliminary data.</text>
</comment>
<evidence type="ECO:0000313" key="2">
    <source>
        <dbReference type="EMBL" id="PNX61506.1"/>
    </source>
</evidence>
<keyword evidence="1" id="KW-0812">Transmembrane</keyword>